<dbReference type="Proteomes" id="UP000033999">
    <property type="component" value="Unassembled WGS sequence"/>
</dbReference>
<dbReference type="InterPro" id="IPR017911">
    <property type="entry name" value="MacB-like_ATP-bd"/>
</dbReference>
<evidence type="ECO:0000256" key="1">
    <source>
        <dbReference type="ARBA" id="ARBA00005417"/>
    </source>
</evidence>
<dbReference type="SUPFAM" id="SSF52540">
    <property type="entry name" value="P-loop containing nucleoside triphosphate hydrolases"/>
    <property type="match status" value="1"/>
</dbReference>
<sequence>MPHQDNSLKNPASSDNGALIRVGDLEKEYLDEGLITHVLEHVSFTIAAGEFVSIMGPSGSGKSTLMHILGLLDRPTGGIYEFEGRDVTGLSDEERAHTRNKKIGFVFQSFYLLPRTSVVDNVMLPLIYSTVPVAEHRMLAEKALRSVGLEHRMSYASNKISGGEKQRVAIARSLVNDPSVIFADEPTGNLDSKSGAQVMNIFRALNEQGHTIILVTHEKYTAEHAARIIKIHDGHIVSDEKVPEETRREVQSGILK</sequence>
<dbReference type="InterPro" id="IPR027417">
    <property type="entry name" value="P-loop_NTPase"/>
</dbReference>
<protein>
    <submittedName>
        <fullName evidence="6">ABC transporter, ATP-binding protein</fullName>
    </submittedName>
</protein>
<reference evidence="6 7" key="1">
    <citation type="journal article" date="2015" name="Nature">
        <title>rRNA introns, odd ribosomes, and small enigmatic genomes across a large radiation of phyla.</title>
        <authorList>
            <person name="Brown C.T."/>
            <person name="Hug L.A."/>
            <person name="Thomas B.C."/>
            <person name="Sharon I."/>
            <person name="Castelle C.J."/>
            <person name="Singh A."/>
            <person name="Wilkins M.J."/>
            <person name="Williams K.H."/>
            <person name="Banfield J.F."/>
        </authorList>
    </citation>
    <scope>NUCLEOTIDE SEQUENCE [LARGE SCALE GENOMIC DNA]</scope>
</reference>
<dbReference type="AlphaFoldDB" id="A0A0G1MEN3"/>
<dbReference type="PROSITE" id="PS00211">
    <property type="entry name" value="ABC_TRANSPORTER_1"/>
    <property type="match status" value="1"/>
</dbReference>
<evidence type="ECO:0000313" key="6">
    <source>
        <dbReference type="EMBL" id="KKU06699.1"/>
    </source>
</evidence>
<dbReference type="InterPro" id="IPR003439">
    <property type="entry name" value="ABC_transporter-like_ATP-bd"/>
</dbReference>
<dbReference type="PATRIC" id="fig|1619041.3.peg.702"/>
<evidence type="ECO:0000313" key="7">
    <source>
        <dbReference type="Proteomes" id="UP000033999"/>
    </source>
</evidence>
<dbReference type="SMART" id="SM00382">
    <property type="entry name" value="AAA"/>
    <property type="match status" value="1"/>
</dbReference>
<dbReference type="InterPro" id="IPR003593">
    <property type="entry name" value="AAA+_ATPase"/>
</dbReference>
<evidence type="ECO:0000256" key="2">
    <source>
        <dbReference type="ARBA" id="ARBA00022448"/>
    </source>
</evidence>
<comment type="caution">
    <text evidence="6">The sequence shown here is derived from an EMBL/GenBank/DDBJ whole genome shotgun (WGS) entry which is preliminary data.</text>
</comment>
<evidence type="ECO:0000256" key="3">
    <source>
        <dbReference type="ARBA" id="ARBA00022741"/>
    </source>
</evidence>
<dbReference type="InterPro" id="IPR017871">
    <property type="entry name" value="ABC_transporter-like_CS"/>
</dbReference>
<gene>
    <name evidence="6" type="ORF">UX10_C0025G0002</name>
</gene>
<dbReference type="PROSITE" id="PS50893">
    <property type="entry name" value="ABC_TRANSPORTER_2"/>
    <property type="match status" value="1"/>
</dbReference>
<dbReference type="Pfam" id="PF00005">
    <property type="entry name" value="ABC_tran"/>
    <property type="match status" value="1"/>
</dbReference>
<dbReference type="GO" id="GO:0016887">
    <property type="term" value="F:ATP hydrolysis activity"/>
    <property type="evidence" value="ECO:0007669"/>
    <property type="project" value="InterPro"/>
</dbReference>
<dbReference type="GO" id="GO:0005524">
    <property type="term" value="F:ATP binding"/>
    <property type="evidence" value="ECO:0007669"/>
    <property type="project" value="UniProtKB-KW"/>
</dbReference>
<dbReference type="GO" id="GO:0098796">
    <property type="term" value="C:membrane protein complex"/>
    <property type="evidence" value="ECO:0007669"/>
    <property type="project" value="UniProtKB-ARBA"/>
</dbReference>
<name>A0A0G1MEN3_9BACT</name>
<keyword evidence="3" id="KW-0547">Nucleotide-binding</keyword>
<dbReference type="PANTHER" id="PTHR42798">
    <property type="entry name" value="LIPOPROTEIN-RELEASING SYSTEM ATP-BINDING PROTEIN LOLD"/>
    <property type="match status" value="1"/>
</dbReference>
<dbReference type="Gene3D" id="3.40.50.300">
    <property type="entry name" value="P-loop containing nucleotide triphosphate hydrolases"/>
    <property type="match status" value="1"/>
</dbReference>
<dbReference type="GO" id="GO:0022857">
    <property type="term" value="F:transmembrane transporter activity"/>
    <property type="evidence" value="ECO:0007669"/>
    <property type="project" value="UniProtKB-ARBA"/>
</dbReference>
<keyword evidence="4 6" id="KW-0067">ATP-binding</keyword>
<accession>A0A0G1MEN3</accession>
<evidence type="ECO:0000256" key="4">
    <source>
        <dbReference type="ARBA" id="ARBA00022840"/>
    </source>
</evidence>
<comment type="similarity">
    <text evidence="1">Belongs to the ABC transporter superfamily.</text>
</comment>
<organism evidence="6 7">
    <name type="scientific">Candidatus Magasanikbacteria bacterium GW2011_GWA2_45_39</name>
    <dbReference type="NCBI Taxonomy" id="1619041"/>
    <lineage>
        <taxon>Bacteria</taxon>
        <taxon>Candidatus Magasanikiibacteriota</taxon>
    </lineage>
</organism>
<evidence type="ECO:0000259" key="5">
    <source>
        <dbReference type="PROSITE" id="PS50893"/>
    </source>
</evidence>
<dbReference type="EMBL" id="LCKX01000025">
    <property type="protein sequence ID" value="KKU06699.1"/>
    <property type="molecule type" value="Genomic_DNA"/>
</dbReference>
<dbReference type="FunFam" id="3.40.50.300:FF:000032">
    <property type="entry name" value="Export ABC transporter ATP-binding protein"/>
    <property type="match status" value="1"/>
</dbReference>
<proteinExistence type="inferred from homology"/>
<dbReference type="CDD" id="cd03255">
    <property type="entry name" value="ABC_MJ0796_LolCDE_FtsE"/>
    <property type="match status" value="1"/>
</dbReference>
<feature type="domain" description="ABC transporter" evidence="5">
    <location>
        <begin position="20"/>
        <end position="254"/>
    </location>
</feature>
<dbReference type="PANTHER" id="PTHR42798:SF6">
    <property type="entry name" value="CELL DIVISION ATP-BINDING PROTEIN FTSE"/>
    <property type="match status" value="1"/>
</dbReference>
<keyword evidence="2" id="KW-0813">Transport</keyword>